<accession>A0A2J6TA87</accession>
<dbReference type="InParanoid" id="A0A2J6TA87"/>
<dbReference type="EMBL" id="KZ613803">
    <property type="protein sequence ID" value="PMD59902.1"/>
    <property type="molecule type" value="Genomic_DNA"/>
</dbReference>
<evidence type="ECO:0000313" key="1">
    <source>
        <dbReference type="EMBL" id="PMD59902.1"/>
    </source>
</evidence>
<proteinExistence type="predicted"/>
<protein>
    <submittedName>
        <fullName evidence="1">Uncharacterized protein</fullName>
    </submittedName>
</protein>
<dbReference type="RefSeq" id="XP_024736806.1">
    <property type="nucleotide sequence ID" value="XM_024888565.1"/>
</dbReference>
<sequence length="94" mass="10153">MQTSTSSPSSCPGLGVSSSIVGFLPESLIPTSLQQQTPHFSWIDLFPSRKLRDNLISAFVEGLIDEGGLVADLTGNILMSWIAVALQPKWHLKS</sequence>
<dbReference type="Pfam" id="PF11905">
    <property type="entry name" value="DUF3425"/>
    <property type="match status" value="1"/>
</dbReference>
<reference evidence="1 2" key="1">
    <citation type="submission" date="2016-04" db="EMBL/GenBank/DDBJ databases">
        <title>A degradative enzymes factory behind the ericoid mycorrhizal symbiosis.</title>
        <authorList>
            <consortium name="DOE Joint Genome Institute"/>
            <person name="Martino E."/>
            <person name="Morin E."/>
            <person name="Grelet G."/>
            <person name="Kuo A."/>
            <person name="Kohler A."/>
            <person name="Daghino S."/>
            <person name="Barry K."/>
            <person name="Choi C."/>
            <person name="Cichocki N."/>
            <person name="Clum A."/>
            <person name="Copeland A."/>
            <person name="Hainaut M."/>
            <person name="Haridas S."/>
            <person name="Labutti K."/>
            <person name="Lindquist E."/>
            <person name="Lipzen A."/>
            <person name="Khouja H.-R."/>
            <person name="Murat C."/>
            <person name="Ohm R."/>
            <person name="Olson A."/>
            <person name="Spatafora J."/>
            <person name="Veneault-Fourrey C."/>
            <person name="Henrissat B."/>
            <person name="Grigoriev I."/>
            <person name="Martin F."/>
            <person name="Perotto S."/>
        </authorList>
    </citation>
    <scope>NUCLEOTIDE SEQUENCE [LARGE SCALE GENOMIC DNA]</scope>
    <source>
        <strain evidence="1 2">E</strain>
    </source>
</reference>
<dbReference type="GeneID" id="36596641"/>
<keyword evidence="2" id="KW-1185">Reference proteome</keyword>
<dbReference type="Proteomes" id="UP000235371">
    <property type="component" value="Unassembled WGS sequence"/>
</dbReference>
<organism evidence="1 2">
    <name type="scientific">Hyaloscypha bicolor E</name>
    <dbReference type="NCBI Taxonomy" id="1095630"/>
    <lineage>
        <taxon>Eukaryota</taxon>
        <taxon>Fungi</taxon>
        <taxon>Dikarya</taxon>
        <taxon>Ascomycota</taxon>
        <taxon>Pezizomycotina</taxon>
        <taxon>Leotiomycetes</taxon>
        <taxon>Helotiales</taxon>
        <taxon>Hyaloscyphaceae</taxon>
        <taxon>Hyaloscypha</taxon>
        <taxon>Hyaloscypha bicolor</taxon>
    </lineage>
</organism>
<dbReference type="AlphaFoldDB" id="A0A2J6TA87"/>
<dbReference type="InterPro" id="IPR021833">
    <property type="entry name" value="DUF3425"/>
</dbReference>
<evidence type="ECO:0000313" key="2">
    <source>
        <dbReference type="Proteomes" id="UP000235371"/>
    </source>
</evidence>
<dbReference type="OrthoDB" id="2245989at2759"/>
<name>A0A2J6TA87_9HELO</name>
<gene>
    <name evidence="1" type="ORF">K444DRAFT_722745</name>
</gene>